<evidence type="ECO:0000256" key="2">
    <source>
        <dbReference type="ARBA" id="ARBA00022602"/>
    </source>
</evidence>
<keyword evidence="3" id="KW-0808">Transferase</keyword>
<keyword evidence="4" id="KW-0677">Repeat</keyword>
<organism evidence="5 6">
    <name type="scientific">Pythium oligandrum</name>
    <name type="common">Mycoparasitic fungus</name>
    <dbReference type="NCBI Taxonomy" id="41045"/>
    <lineage>
        <taxon>Eukaryota</taxon>
        <taxon>Sar</taxon>
        <taxon>Stramenopiles</taxon>
        <taxon>Oomycota</taxon>
        <taxon>Peronosporomycetes</taxon>
        <taxon>Pythiales</taxon>
        <taxon>Pythiaceae</taxon>
        <taxon>Pythium</taxon>
    </lineage>
</organism>
<dbReference type="PANTHER" id="PTHR11129:SF3">
    <property type="entry name" value="PROTEIN PRENYLTRANSFERASE ALPHA SUBUNIT REPEAT-CONTAINING PROTEIN 1"/>
    <property type="match status" value="1"/>
</dbReference>
<dbReference type="AlphaFoldDB" id="A0A8K1FDM7"/>
<comment type="similarity">
    <text evidence="1">Belongs to the protein prenyltransferase subunit alpha family.</text>
</comment>
<comment type="caution">
    <text evidence="5">The sequence shown here is derived from an EMBL/GenBank/DDBJ whole genome shotgun (WGS) entry which is preliminary data.</text>
</comment>
<evidence type="ECO:0000256" key="1">
    <source>
        <dbReference type="ARBA" id="ARBA00006734"/>
    </source>
</evidence>
<dbReference type="OrthoDB" id="1924260at2759"/>
<keyword evidence="2" id="KW-0637">Prenyltransferase</keyword>
<dbReference type="PANTHER" id="PTHR11129">
    <property type="entry name" value="PROTEIN FARNESYLTRANSFERASE ALPHA SUBUNIT/RAB GERANYLGERANYL TRANSFERASE ALPHA SUBUNIT"/>
    <property type="match status" value="1"/>
</dbReference>
<dbReference type="Pfam" id="PF01239">
    <property type="entry name" value="PPTA"/>
    <property type="match status" value="4"/>
</dbReference>
<evidence type="ECO:0000313" key="6">
    <source>
        <dbReference type="Proteomes" id="UP000794436"/>
    </source>
</evidence>
<accession>A0A8K1FDM7</accession>
<dbReference type="InterPro" id="IPR002088">
    <property type="entry name" value="Prenyl_trans_a"/>
</dbReference>
<dbReference type="GO" id="GO:0008318">
    <property type="term" value="F:protein prenyltransferase activity"/>
    <property type="evidence" value="ECO:0007669"/>
    <property type="project" value="InterPro"/>
</dbReference>
<dbReference type="GO" id="GO:0005737">
    <property type="term" value="C:cytoplasm"/>
    <property type="evidence" value="ECO:0007669"/>
    <property type="project" value="TreeGrafter"/>
</dbReference>
<reference evidence="5" key="1">
    <citation type="submission" date="2019-03" db="EMBL/GenBank/DDBJ databases">
        <title>Long read genome sequence of the mycoparasitic Pythium oligandrum ATCC 38472 isolated from sugarbeet rhizosphere.</title>
        <authorList>
            <person name="Gaulin E."/>
        </authorList>
    </citation>
    <scope>NUCLEOTIDE SEQUENCE</scope>
    <source>
        <strain evidence="5">ATCC 38472_TT</strain>
    </source>
</reference>
<sequence>MTAPDGDALLTRLNALFEQDPHVDEIGLLFGIEAEELTVETAFILEEHKLGVAFSAGPLVFKAARNRFHQLNPLLHSKTTAEEEDRIRHELLQCTRVILLISADFYTAWNTRKEFVKRGWLEAAQEVVFCNLIFTLHPKSIDTWAYRRWLATRLCAELEDDALAVFYQQQVDLCTILTERYARNYHAWSFRHWTVSKFNLTQLEQELQVMQHWCETHITDHSGWNHRQHTLKCLLKRLDGDWDRRKGIVADEYKLLSSIMAQYPTHEALWCHRRFVSQTILQEFVSSEDPECQSALVDVTSIQGGADSQELSSAVLSEKWTEIEQTLRNSDIKAILPAILQDVRTSWFCNNRFARRYALWVVARLARFVGDKTQLAHLDSSMRAALITDDALLDHLWQQKTRTD</sequence>
<proteinExistence type="inferred from homology"/>
<dbReference type="Gene3D" id="1.25.40.120">
    <property type="entry name" value="Protein prenylyltransferase"/>
    <property type="match status" value="1"/>
</dbReference>
<gene>
    <name evidence="5" type="ORF">Poli38472_010090</name>
</gene>
<protein>
    <submittedName>
        <fullName evidence="5">Uncharacterized protein</fullName>
    </submittedName>
</protein>
<dbReference type="PROSITE" id="PS51147">
    <property type="entry name" value="PFTA"/>
    <property type="match status" value="1"/>
</dbReference>
<evidence type="ECO:0000313" key="5">
    <source>
        <dbReference type="EMBL" id="TMW58531.1"/>
    </source>
</evidence>
<keyword evidence="6" id="KW-1185">Reference proteome</keyword>
<name>A0A8K1FDM7_PYTOL</name>
<dbReference type="SUPFAM" id="SSF48439">
    <property type="entry name" value="Protein prenylyltransferase"/>
    <property type="match status" value="1"/>
</dbReference>
<evidence type="ECO:0000256" key="3">
    <source>
        <dbReference type="ARBA" id="ARBA00022679"/>
    </source>
</evidence>
<evidence type="ECO:0000256" key="4">
    <source>
        <dbReference type="ARBA" id="ARBA00022737"/>
    </source>
</evidence>
<dbReference type="Proteomes" id="UP000794436">
    <property type="component" value="Unassembled WGS sequence"/>
</dbReference>
<dbReference type="EMBL" id="SPLM01000111">
    <property type="protein sequence ID" value="TMW58531.1"/>
    <property type="molecule type" value="Genomic_DNA"/>
</dbReference>